<dbReference type="AlphaFoldDB" id="A0A401PMD7"/>
<comment type="caution">
    <text evidence="1">The sequence shown here is derived from an EMBL/GenBank/DDBJ whole genome shotgun (WGS) entry which is preliminary data.</text>
</comment>
<sequence>MSGSWEWRDVTIHERGTWGGAKGGVSAQARLSGRQRIGRGPGDWGIRFVCIGFSDSERERERHRVSSEFVFRDGVRQPEQQCQHIAQVPSVHEKEWQLGSSRCCFFMLSFLCCPKRNVCSAWIFSSEVTLCEVRRTSFLEIFRTSTLSGNNYK</sequence>
<evidence type="ECO:0000313" key="1">
    <source>
        <dbReference type="EMBL" id="GCB74279.1"/>
    </source>
</evidence>
<keyword evidence="2" id="KW-1185">Reference proteome</keyword>
<accession>A0A401PMD7</accession>
<reference evidence="1 2" key="1">
    <citation type="journal article" date="2018" name="Nat. Ecol. Evol.">
        <title>Shark genomes provide insights into elasmobranch evolution and the origin of vertebrates.</title>
        <authorList>
            <person name="Hara Y"/>
            <person name="Yamaguchi K"/>
            <person name="Onimaru K"/>
            <person name="Kadota M"/>
            <person name="Koyanagi M"/>
            <person name="Keeley SD"/>
            <person name="Tatsumi K"/>
            <person name="Tanaka K"/>
            <person name="Motone F"/>
            <person name="Kageyama Y"/>
            <person name="Nozu R"/>
            <person name="Adachi N"/>
            <person name="Nishimura O"/>
            <person name="Nakagawa R"/>
            <person name="Tanegashima C"/>
            <person name="Kiyatake I"/>
            <person name="Matsumoto R"/>
            <person name="Murakumo K"/>
            <person name="Nishida K"/>
            <person name="Terakita A"/>
            <person name="Kuratani S"/>
            <person name="Sato K"/>
            <person name="Hyodo S Kuraku.S."/>
        </authorList>
    </citation>
    <scope>NUCLEOTIDE SEQUENCE [LARGE SCALE GENOMIC DNA]</scope>
</reference>
<protein>
    <submittedName>
        <fullName evidence="1">Uncharacterized protein</fullName>
    </submittedName>
</protein>
<organism evidence="1 2">
    <name type="scientific">Scyliorhinus torazame</name>
    <name type="common">Cloudy catshark</name>
    <name type="synonym">Catulus torazame</name>
    <dbReference type="NCBI Taxonomy" id="75743"/>
    <lineage>
        <taxon>Eukaryota</taxon>
        <taxon>Metazoa</taxon>
        <taxon>Chordata</taxon>
        <taxon>Craniata</taxon>
        <taxon>Vertebrata</taxon>
        <taxon>Chondrichthyes</taxon>
        <taxon>Elasmobranchii</taxon>
        <taxon>Galeomorphii</taxon>
        <taxon>Galeoidea</taxon>
        <taxon>Carcharhiniformes</taxon>
        <taxon>Scyliorhinidae</taxon>
        <taxon>Scyliorhinus</taxon>
    </lineage>
</organism>
<proteinExistence type="predicted"/>
<dbReference type="Proteomes" id="UP000288216">
    <property type="component" value="Unassembled WGS sequence"/>
</dbReference>
<evidence type="ECO:0000313" key="2">
    <source>
        <dbReference type="Proteomes" id="UP000288216"/>
    </source>
</evidence>
<name>A0A401PMD7_SCYTO</name>
<dbReference type="EMBL" id="BFAA01000907">
    <property type="protein sequence ID" value="GCB74279.1"/>
    <property type="molecule type" value="Genomic_DNA"/>
</dbReference>
<gene>
    <name evidence="1" type="ORF">scyTo_0003368</name>
</gene>